<feature type="domain" description="Caspase family p10" evidence="1">
    <location>
        <begin position="16"/>
        <end position="90"/>
    </location>
</feature>
<reference evidence="2" key="1">
    <citation type="submission" date="2020-06" db="EMBL/GenBank/DDBJ databases">
        <title>Draft genome of Bugula neritina, a colonial animal packing powerful symbionts and potential medicines.</title>
        <authorList>
            <person name="Rayko M."/>
        </authorList>
    </citation>
    <scope>NUCLEOTIDE SEQUENCE [LARGE SCALE GENOMIC DNA]</scope>
    <source>
        <strain evidence="2">Kwan_BN1</strain>
    </source>
</reference>
<dbReference type="PROSITE" id="PS50207">
    <property type="entry name" value="CASPASE_P10"/>
    <property type="match status" value="1"/>
</dbReference>
<keyword evidence="3" id="KW-1185">Reference proteome</keyword>
<evidence type="ECO:0000313" key="2">
    <source>
        <dbReference type="EMBL" id="KAF6022795.1"/>
    </source>
</evidence>
<proteinExistence type="predicted"/>
<organism evidence="2 3">
    <name type="scientific">Bugula neritina</name>
    <name type="common">Brown bryozoan</name>
    <name type="synonym">Sertularia neritina</name>
    <dbReference type="NCBI Taxonomy" id="10212"/>
    <lineage>
        <taxon>Eukaryota</taxon>
        <taxon>Metazoa</taxon>
        <taxon>Spiralia</taxon>
        <taxon>Lophotrochozoa</taxon>
        <taxon>Bryozoa</taxon>
        <taxon>Gymnolaemata</taxon>
        <taxon>Cheilostomatida</taxon>
        <taxon>Flustrina</taxon>
        <taxon>Buguloidea</taxon>
        <taxon>Bugulidae</taxon>
        <taxon>Bugula</taxon>
    </lineage>
</organism>
<gene>
    <name evidence="2" type="ORF">EB796_018897</name>
</gene>
<sequence>MLSYVCQYFISFLYTGYLAWRSNSQGSWFIQTFCKVMRRHGKSHEIHQLLTRVNQIVSYTYSTNSNGNGHSLSKQSPCFTSTLTKSLTFT</sequence>
<protein>
    <submittedName>
        <fullName evidence="2">CASP7</fullName>
    </submittedName>
</protein>
<dbReference type="AlphaFoldDB" id="A0A7J7J9T9"/>
<dbReference type="Pfam" id="PF00656">
    <property type="entry name" value="Peptidase_C14"/>
    <property type="match status" value="1"/>
</dbReference>
<dbReference type="GO" id="GO:0004197">
    <property type="term" value="F:cysteine-type endopeptidase activity"/>
    <property type="evidence" value="ECO:0007669"/>
    <property type="project" value="InterPro"/>
</dbReference>
<dbReference type="Proteomes" id="UP000593567">
    <property type="component" value="Unassembled WGS sequence"/>
</dbReference>
<dbReference type="InterPro" id="IPR052039">
    <property type="entry name" value="Caspase-related_regulators"/>
</dbReference>
<name>A0A7J7J9T9_BUGNE</name>
<dbReference type="SUPFAM" id="SSF52129">
    <property type="entry name" value="Caspase-like"/>
    <property type="match status" value="1"/>
</dbReference>
<dbReference type="PANTHER" id="PTHR22576">
    <property type="entry name" value="MUCOSA ASSOCIATED LYMPHOID TISSUE LYMPHOMA TRANSLOCATION PROTEIN 1/PARACASPASE"/>
    <property type="match status" value="1"/>
</dbReference>
<evidence type="ECO:0000259" key="1">
    <source>
        <dbReference type="PROSITE" id="PS50207"/>
    </source>
</evidence>
<comment type="caution">
    <text evidence="2">The sequence shown here is derived from an EMBL/GenBank/DDBJ whole genome shotgun (WGS) entry which is preliminary data.</text>
</comment>
<dbReference type="InterPro" id="IPR011600">
    <property type="entry name" value="Pept_C14_caspase"/>
</dbReference>
<accession>A0A7J7J9T9</accession>
<dbReference type="Gene3D" id="3.30.70.1470">
    <property type="entry name" value="Caspase-like"/>
    <property type="match status" value="1"/>
</dbReference>
<dbReference type="GO" id="GO:0006508">
    <property type="term" value="P:proteolysis"/>
    <property type="evidence" value="ECO:0007669"/>
    <property type="project" value="InterPro"/>
</dbReference>
<dbReference type="InterPro" id="IPR002138">
    <property type="entry name" value="Pept_C14_p10"/>
</dbReference>
<dbReference type="EMBL" id="VXIV02002805">
    <property type="protein sequence ID" value="KAF6022795.1"/>
    <property type="molecule type" value="Genomic_DNA"/>
</dbReference>
<dbReference type="InterPro" id="IPR029030">
    <property type="entry name" value="Caspase-like_dom_sf"/>
</dbReference>
<dbReference type="OrthoDB" id="6116485at2759"/>
<dbReference type="PANTHER" id="PTHR22576:SF41">
    <property type="entry name" value="CASPASE 14, APOPTOSIS-RELATED CYSTEINE PEPTIDASE"/>
    <property type="match status" value="1"/>
</dbReference>
<evidence type="ECO:0000313" key="3">
    <source>
        <dbReference type="Proteomes" id="UP000593567"/>
    </source>
</evidence>